<evidence type="ECO:0000256" key="1">
    <source>
        <dbReference type="SAM" id="MobiDB-lite"/>
    </source>
</evidence>
<evidence type="ECO:0000313" key="3">
    <source>
        <dbReference type="EMBL" id="PVD18798.1"/>
    </source>
</evidence>
<dbReference type="Gene3D" id="1.20.140.150">
    <property type="match status" value="1"/>
</dbReference>
<name>A0A2T7NCA0_POMCA</name>
<protein>
    <submittedName>
        <fullName evidence="3">Uncharacterized protein</fullName>
    </submittedName>
</protein>
<dbReference type="AlphaFoldDB" id="A0A2T7NCA0"/>
<reference evidence="3 4" key="1">
    <citation type="submission" date="2018-04" db="EMBL/GenBank/DDBJ databases">
        <title>The genome of golden apple snail Pomacea canaliculata provides insight into stress tolerance and invasive adaptation.</title>
        <authorList>
            <person name="Liu C."/>
            <person name="Liu B."/>
            <person name="Ren Y."/>
            <person name="Zhang Y."/>
            <person name="Wang H."/>
            <person name="Li S."/>
            <person name="Jiang F."/>
            <person name="Yin L."/>
            <person name="Zhang G."/>
            <person name="Qian W."/>
            <person name="Fan W."/>
        </authorList>
    </citation>
    <scope>NUCLEOTIDE SEQUENCE [LARGE SCALE GENOMIC DNA]</scope>
    <source>
        <strain evidence="3">SZHN2017</strain>
        <tissue evidence="3">Muscle</tissue>
    </source>
</reference>
<proteinExistence type="predicted"/>
<feature type="region of interest" description="Disordered" evidence="1">
    <location>
        <begin position="171"/>
        <end position="194"/>
    </location>
</feature>
<feature type="transmembrane region" description="Helical" evidence="2">
    <location>
        <begin position="106"/>
        <end position="127"/>
    </location>
</feature>
<comment type="caution">
    <text evidence="3">The sequence shown here is derived from an EMBL/GenBank/DDBJ whole genome shotgun (WGS) entry which is preliminary data.</text>
</comment>
<accession>A0A2T7NCA0</accession>
<keyword evidence="2" id="KW-1133">Transmembrane helix</keyword>
<keyword evidence="4" id="KW-1185">Reference proteome</keyword>
<evidence type="ECO:0000256" key="2">
    <source>
        <dbReference type="SAM" id="Phobius"/>
    </source>
</evidence>
<evidence type="ECO:0000313" key="4">
    <source>
        <dbReference type="Proteomes" id="UP000245119"/>
    </source>
</evidence>
<gene>
    <name evidence="3" type="ORF">C0Q70_21351</name>
</gene>
<keyword evidence="2" id="KW-0472">Membrane</keyword>
<keyword evidence="2" id="KW-0812">Transmembrane</keyword>
<sequence>MTQKIDPPWVILCMKVSHVYLGLSSADMVLMVAVPGWLKAVQALQCIGCIAMLGALAYHVVIDCCMTAPPEKRVGEAIAILGASIAFIGAMLYVDRTRPYVSQFYSWAFALDVAGCLLVILGAILILKNNALIPDPTLPPNAITLSQLYDHGQPIRCEEERVQHTSLLQSPLARHHPLPSSPSHPGGPGGHPAGCVALKVEKVSIPRKTTPGLTSPSHVHRSPPSS</sequence>
<feature type="transmembrane region" description="Helical" evidence="2">
    <location>
        <begin position="74"/>
        <end position="94"/>
    </location>
</feature>
<dbReference type="Proteomes" id="UP000245119">
    <property type="component" value="Linkage Group LG14"/>
</dbReference>
<organism evidence="3 4">
    <name type="scientific">Pomacea canaliculata</name>
    <name type="common">Golden apple snail</name>
    <dbReference type="NCBI Taxonomy" id="400727"/>
    <lineage>
        <taxon>Eukaryota</taxon>
        <taxon>Metazoa</taxon>
        <taxon>Spiralia</taxon>
        <taxon>Lophotrochozoa</taxon>
        <taxon>Mollusca</taxon>
        <taxon>Gastropoda</taxon>
        <taxon>Caenogastropoda</taxon>
        <taxon>Architaenioglossa</taxon>
        <taxon>Ampullarioidea</taxon>
        <taxon>Ampullariidae</taxon>
        <taxon>Pomacea</taxon>
    </lineage>
</organism>
<dbReference type="EMBL" id="PZQS01000014">
    <property type="protein sequence ID" value="PVD18798.1"/>
    <property type="molecule type" value="Genomic_DNA"/>
</dbReference>
<feature type="region of interest" description="Disordered" evidence="1">
    <location>
        <begin position="206"/>
        <end position="226"/>
    </location>
</feature>
<feature type="transmembrane region" description="Helical" evidence="2">
    <location>
        <begin position="40"/>
        <end position="62"/>
    </location>
</feature>